<dbReference type="InterPro" id="IPR003607">
    <property type="entry name" value="HD/PDEase_dom"/>
</dbReference>
<feature type="domain" description="HD" evidence="1">
    <location>
        <begin position="23"/>
        <end position="116"/>
    </location>
</feature>
<dbReference type="EMBL" id="DXGE01000012">
    <property type="protein sequence ID" value="HIW85497.1"/>
    <property type="molecule type" value="Genomic_DNA"/>
</dbReference>
<dbReference type="Proteomes" id="UP000824205">
    <property type="component" value="Unassembled WGS sequence"/>
</dbReference>
<protein>
    <submittedName>
        <fullName evidence="2">HD domain-containing protein</fullName>
    </submittedName>
</protein>
<proteinExistence type="predicted"/>
<comment type="caution">
    <text evidence="2">The sequence shown here is derived from an EMBL/GenBank/DDBJ whole genome shotgun (WGS) entry which is preliminary data.</text>
</comment>
<dbReference type="AlphaFoldDB" id="A0A9D1UF42"/>
<dbReference type="CDD" id="cd00077">
    <property type="entry name" value="HDc"/>
    <property type="match status" value="1"/>
</dbReference>
<reference evidence="2" key="2">
    <citation type="submission" date="2021-04" db="EMBL/GenBank/DDBJ databases">
        <authorList>
            <person name="Gilroy R."/>
        </authorList>
    </citation>
    <scope>NUCLEOTIDE SEQUENCE</scope>
    <source>
        <strain evidence="2">421</strain>
    </source>
</reference>
<evidence type="ECO:0000313" key="2">
    <source>
        <dbReference type="EMBL" id="HIW85497.1"/>
    </source>
</evidence>
<dbReference type="InterPro" id="IPR006674">
    <property type="entry name" value="HD_domain"/>
</dbReference>
<name>A0A9D1UF42_9FIRM</name>
<dbReference type="SUPFAM" id="SSF109604">
    <property type="entry name" value="HD-domain/PDEase-like"/>
    <property type="match status" value="1"/>
</dbReference>
<evidence type="ECO:0000259" key="1">
    <source>
        <dbReference type="Pfam" id="PF01966"/>
    </source>
</evidence>
<dbReference type="Gene3D" id="1.10.3210.10">
    <property type="entry name" value="Hypothetical protein af1432"/>
    <property type="match status" value="1"/>
</dbReference>
<sequence length="166" mass="18741">MKHFIIDELFTETVKYFEGDVKRIQHFTKVYSYAALIGRLEGLDGREQFTLETASIVHDIGIKNAEQKYGECSGKLQEKEGPPVARQLLRRLGFDGDTVERVCYLVGNHHSYEKIDGSDFQILCEADLIVNFCEEHTGKDAVEAAVGKLFKTAAGKDLCRMMFGIE</sequence>
<accession>A0A9D1UF42</accession>
<dbReference type="Pfam" id="PF01966">
    <property type="entry name" value="HD"/>
    <property type="match status" value="1"/>
</dbReference>
<organism evidence="2 3">
    <name type="scientific">Candidatus Eubacterium faecipullorum</name>
    <dbReference type="NCBI Taxonomy" id="2838571"/>
    <lineage>
        <taxon>Bacteria</taxon>
        <taxon>Bacillati</taxon>
        <taxon>Bacillota</taxon>
        <taxon>Clostridia</taxon>
        <taxon>Eubacteriales</taxon>
        <taxon>Eubacteriaceae</taxon>
        <taxon>Eubacterium</taxon>
    </lineage>
</organism>
<reference evidence="2" key="1">
    <citation type="journal article" date="2021" name="PeerJ">
        <title>Extensive microbial diversity within the chicken gut microbiome revealed by metagenomics and culture.</title>
        <authorList>
            <person name="Gilroy R."/>
            <person name="Ravi A."/>
            <person name="Getino M."/>
            <person name="Pursley I."/>
            <person name="Horton D.L."/>
            <person name="Alikhan N.F."/>
            <person name="Baker D."/>
            <person name="Gharbi K."/>
            <person name="Hall N."/>
            <person name="Watson M."/>
            <person name="Adriaenssens E.M."/>
            <person name="Foster-Nyarko E."/>
            <person name="Jarju S."/>
            <person name="Secka A."/>
            <person name="Antonio M."/>
            <person name="Oren A."/>
            <person name="Chaudhuri R.R."/>
            <person name="La Ragione R."/>
            <person name="Hildebrand F."/>
            <person name="Pallen M.J."/>
        </authorList>
    </citation>
    <scope>NUCLEOTIDE SEQUENCE</scope>
    <source>
        <strain evidence="2">421</strain>
    </source>
</reference>
<gene>
    <name evidence="2" type="ORF">IAA48_03285</name>
</gene>
<evidence type="ECO:0000313" key="3">
    <source>
        <dbReference type="Proteomes" id="UP000824205"/>
    </source>
</evidence>